<feature type="compositionally biased region" description="Polar residues" evidence="1">
    <location>
        <begin position="7"/>
        <end position="20"/>
    </location>
</feature>
<proteinExistence type="predicted"/>
<dbReference type="PANTHER" id="PTHR47331">
    <property type="entry name" value="PHD-TYPE DOMAIN-CONTAINING PROTEIN"/>
    <property type="match status" value="1"/>
</dbReference>
<organism evidence="2">
    <name type="scientific">Bactrocera latifrons</name>
    <name type="common">Malaysian fruit fly</name>
    <name type="synonym">Chaetodacus latifrons</name>
    <dbReference type="NCBI Taxonomy" id="174628"/>
    <lineage>
        <taxon>Eukaryota</taxon>
        <taxon>Metazoa</taxon>
        <taxon>Ecdysozoa</taxon>
        <taxon>Arthropoda</taxon>
        <taxon>Hexapoda</taxon>
        <taxon>Insecta</taxon>
        <taxon>Pterygota</taxon>
        <taxon>Neoptera</taxon>
        <taxon>Endopterygota</taxon>
        <taxon>Diptera</taxon>
        <taxon>Brachycera</taxon>
        <taxon>Muscomorpha</taxon>
        <taxon>Tephritoidea</taxon>
        <taxon>Tephritidae</taxon>
        <taxon>Bactrocera</taxon>
        <taxon>Bactrocera</taxon>
    </lineage>
</organism>
<feature type="compositionally biased region" description="Basic residues" evidence="1">
    <location>
        <begin position="163"/>
        <end position="172"/>
    </location>
</feature>
<dbReference type="AlphaFoldDB" id="A0A0K8WMA0"/>
<evidence type="ECO:0000256" key="1">
    <source>
        <dbReference type="SAM" id="MobiDB-lite"/>
    </source>
</evidence>
<name>A0A0K8WMA0_BACLA</name>
<accession>A0A0K8WMA0</accession>
<reference evidence="2" key="1">
    <citation type="submission" date="2015-06" db="EMBL/GenBank/DDBJ databases">
        <authorList>
            <person name="Hoefler B.C."/>
            <person name="Straight P.D."/>
        </authorList>
    </citation>
    <scope>NUCLEOTIDE SEQUENCE</scope>
</reference>
<protein>
    <submittedName>
        <fullName evidence="2">Uncharacterized protein</fullName>
    </submittedName>
</protein>
<evidence type="ECO:0000313" key="2">
    <source>
        <dbReference type="EMBL" id="JAI52278.1"/>
    </source>
</evidence>
<feature type="compositionally biased region" description="Low complexity" evidence="1">
    <location>
        <begin position="21"/>
        <end position="51"/>
    </location>
</feature>
<feature type="region of interest" description="Disordered" evidence="1">
    <location>
        <begin position="1"/>
        <end position="58"/>
    </location>
</feature>
<dbReference type="OrthoDB" id="7987128at2759"/>
<gene>
    <name evidence="2" type="ORF">c0_g3_i7</name>
</gene>
<feature type="region of interest" description="Disordered" evidence="1">
    <location>
        <begin position="139"/>
        <end position="180"/>
    </location>
</feature>
<sequence length="193" mass="21332">MDVDTQVLATPTGRSAASVQRTGPTPAPRAAVATAPVTAPATTPATAPATGNRSSRVPDGHRIRCPLCRRPHRLHHCGIFRGMRPLQRQQVAQAHGHCVNCLSQTHRLQECESRGLCQICNRPHHTLLHRTAMRDDHRPAIPRSHATRHQSVTRVHQRAGMAIRRRQPRPQPRRSTGLSSVVATLQQLQRLLG</sequence>
<dbReference type="EMBL" id="GDHF01000036">
    <property type="protein sequence ID" value="JAI52278.1"/>
    <property type="molecule type" value="Transcribed_RNA"/>
</dbReference>